<evidence type="ECO:0000256" key="2">
    <source>
        <dbReference type="SAM" id="MobiDB-lite"/>
    </source>
</evidence>
<dbReference type="FunFam" id="1.20.1260.60:FF:000002">
    <property type="entry name" value="Vacuolar protein sorting-associated protein IST1"/>
    <property type="match status" value="1"/>
</dbReference>
<dbReference type="InterPro" id="IPR042277">
    <property type="entry name" value="IST1-like"/>
</dbReference>
<dbReference type="InterPro" id="IPR005061">
    <property type="entry name" value="Ist1"/>
</dbReference>
<evidence type="ECO:0000313" key="3">
    <source>
        <dbReference type="EMBL" id="CAE2259991.1"/>
    </source>
</evidence>
<reference evidence="3" key="1">
    <citation type="submission" date="2021-01" db="EMBL/GenBank/DDBJ databases">
        <authorList>
            <person name="Corre E."/>
            <person name="Pelletier E."/>
            <person name="Niang G."/>
            <person name="Scheremetjew M."/>
            <person name="Finn R."/>
            <person name="Kale V."/>
            <person name="Holt S."/>
            <person name="Cochrane G."/>
            <person name="Meng A."/>
            <person name="Brown T."/>
            <person name="Cohen L."/>
        </authorList>
    </citation>
    <scope>NUCLEOTIDE SEQUENCE</scope>
    <source>
        <strain evidence="3">Isolate 1302-5</strain>
    </source>
</reference>
<protein>
    <recommendedName>
        <fullName evidence="4">IST1 homolog</fullName>
    </recommendedName>
</protein>
<dbReference type="Pfam" id="PF03398">
    <property type="entry name" value="Ist1"/>
    <property type="match status" value="1"/>
</dbReference>
<dbReference type="PANTHER" id="PTHR12161:SF5">
    <property type="entry name" value="IST1 HOMOLOG"/>
    <property type="match status" value="1"/>
</dbReference>
<proteinExistence type="inferred from homology"/>
<dbReference type="GO" id="GO:0015031">
    <property type="term" value="P:protein transport"/>
    <property type="evidence" value="ECO:0007669"/>
    <property type="project" value="InterPro"/>
</dbReference>
<accession>A0A7S4N1P6</accession>
<evidence type="ECO:0008006" key="4">
    <source>
        <dbReference type="Google" id="ProtNLM"/>
    </source>
</evidence>
<dbReference type="EMBL" id="HBKQ01037983">
    <property type="protein sequence ID" value="CAE2259991.1"/>
    <property type="molecule type" value="Transcribed_RNA"/>
</dbReference>
<dbReference type="Gene3D" id="1.20.1260.60">
    <property type="entry name" value="Vacuolar protein sorting-associated protein Ist1"/>
    <property type="match status" value="1"/>
</dbReference>
<evidence type="ECO:0000256" key="1">
    <source>
        <dbReference type="ARBA" id="ARBA00005536"/>
    </source>
</evidence>
<feature type="region of interest" description="Disordered" evidence="2">
    <location>
        <begin position="233"/>
        <end position="309"/>
    </location>
</feature>
<gene>
    <name evidence="3" type="ORF">OAUR00152_LOCUS26225</name>
</gene>
<organism evidence="3">
    <name type="scientific">Odontella aurita</name>
    <dbReference type="NCBI Taxonomy" id="265563"/>
    <lineage>
        <taxon>Eukaryota</taxon>
        <taxon>Sar</taxon>
        <taxon>Stramenopiles</taxon>
        <taxon>Ochrophyta</taxon>
        <taxon>Bacillariophyta</taxon>
        <taxon>Mediophyceae</taxon>
        <taxon>Biddulphiophycidae</taxon>
        <taxon>Eupodiscales</taxon>
        <taxon>Odontellaceae</taxon>
        <taxon>Odontella</taxon>
    </lineage>
</organism>
<dbReference type="PANTHER" id="PTHR12161">
    <property type="entry name" value="IST1 FAMILY MEMBER"/>
    <property type="match status" value="1"/>
</dbReference>
<dbReference type="AlphaFoldDB" id="A0A7S4N1P6"/>
<name>A0A7S4N1P6_9STRA</name>
<comment type="similarity">
    <text evidence="1">Belongs to the IST1 family.</text>
</comment>
<sequence length="309" mass="33907">MSLFGGFKTTKVKPLLKMAVSRFHIASNKKTAIMKQQMREIAKLLAEEPTPKEEKAKIRAEALIREDNTIEAYEILQLECELVHERIKLISSQKDCPEDLRSCICTLIWAANRVDIPELADIKKQFRYKYGKEFEEAAMKNVGGCLNERVVAKLSVQPPSAFLVQTYLEKIADEFDVDWKPAVKLSAVQMSEPMAAPVGYSVQVAPGTQLVPPNAPPAEEVETGLPGAYSIPAAPSGKENLPSATAVPYAPPPPETDKFEEPDIYIPAAPGQKGSGVHKGNDCDDDDDDNTGESSSYADLAARFSQLKK</sequence>